<sequence>MDRDNHRKSKAKLLGQPLTNLQLELLKFYSMELSEEQLKDVQRLLAHYFAKQASDEMDRLWDERGWNEEMMEAWLAEGVVPLDGHWRNL</sequence>
<dbReference type="OrthoDB" id="1495366at2"/>
<dbReference type="RefSeq" id="WP_147165932.1">
    <property type="nucleotide sequence ID" value="NZ_VOOR01000004.1"/>
</dbReference>
<evidence type="ECO:0000313" key="1">
    <source>
        <dbReference type="EMBL" id="TXB68353.1"/>
    </source>
</evidence>
<reference evidence="1 2" key="1">
    <citation type="submission" date="2019-08" db="EMBL/GenBank/DDBJ databases">
        <title>Genome of Phaeodactylibacter luteus.</title>
        <authorList>
            <person name="Bowman J.P."/>
        </authorList>
    </citation>
    <scope>NUCLEOTIDE SEQUENCE [LARGE SCALE GENOMIC DNA]</scope>
    <source>
        <strain evidence="1 2">KCTC 42180</strain>
    </source>
</reference>
<accession>A0A5C6S1U4</accession>
<protein>
    <submittedName>
        <fullName evidence="1">Uncharacterized protein</fullName>
    </submittedName>
</protein>
<organism evidence="1 2">
    <name type="scientific">Phaeodactylibacter luteus</name>
    <dbReference type="NCBI Taxonomy" id="1564516"/>
    <lineage>
        <taxon>Bacteria</taxon>
        <taxon>Pseudomonadati</taxon>
        <taxon>Bacteroidota</taxon>
        <taxon>Saprospiria</taxon>
        <taxon>Saprospirales</taxon>
        <taxon>Haliscomenobacteraceae</taxon>
        <taxon>Phaeodactylibacter</taxon>
    </lineage>
</organism>
<comment type="caution">
    <text evidence="1">The sequence shown here is derived from an EMBL/GenBank/DDBJ whole genome shotgun (WGS) entry which is preliminary data.</text>
</comment>
<dbReference type="EMBL" id="VOOR01000004">
    <property type="protein sequence ID" value="TXB68353.1"/>
    <property type="molecule type" value="Genomic_DNA"/>
</dbReference>
<name>A0A5C6S1U4_9BACT</name>
<dbReference type="Proteomes" id="UP000321580">
    <property type="component" value="Unassembled WGS sequence"/>
</dbReference>
<evidence type="ECO:0000313" key="2">
    <source>
        <dbReference type="Proteomes" id="UP000321580"/>
    </source>
</evidence>
<gene>
    <name evidence="1" type="ORF">FRY97_02945</name>
</gene>
<dbReference type="AlphaFoldDB" id="A0A5C6S1U4"/>
<proteinExistence type="predicted"/>
<keyword evidence="2" id="KW-1185">Reference proteome</keyword>